<protein>
    <submittedName>
        <fullName evidence="1">Uncharacterized protein</fullName>
    </submittedName>
</protein>
<dbReference type="AlphaFoldDB" id="A0A1V4JJM8"/>
<dbReference type="EMBL" id="LSYS01007194">
    <property type="protein sequence ID" value="OPJ72386.1"/>
    <property type="molecule type" value="Genomic_DNA"/>
</dbReference>
<gene>
    <name evidence="1" type="ORF">AV530_018819</name>
</gene>
<keyword evidence="2" id="KW-1185">Reference proteome</keyword>
<organism evidence="1 2">
    <name type="scientific">Patagioenas fasciata monilis</name>
    <dbReference type="NCBI Taxonomy" id="372326"/>
    <lineage>
        <taxon>Eukaryota</taxon>
        <taxon>Metazoa</taxon>
        <taxon>Chordata</taxon>
        <taxon>Craniata</taxon>
        <taxon>Vertebrata</taxon>
        <taxon>Euteleostomi</taxon>
        <taxon>Archelosauria</taxon>
        <taxon>Archosauria</taxon>
        <taxon>Dinosauria</taxon>
        <taxon>Saurischia</taxon>
        <taxon>Theropoda</taxon>
        <taxon>Coelurosauria</taxon>
        <taxon>Aves</taxon>
        <taxon>Neognathae</taxon>
        <taxon>Neoaves</taxon>
        <taxon>Columbimorphae</taxon>
        <taxon>Columbiformes</taxon>
        <taxon>Columbidae</taxon>
        <taxon>Patagioenas</taxon>
    </lineage>
</organism>
<sequence>MEPLVRTEIMDRRWGSIGKSIRHGFQNHIQGDREVSEAFYVESQDTKKIESQYAIPAMRKQRKNDGKRA</sequence>
<reference evidence="1 2" key="1">
    <citation type="submission" date="2016-02" db="EMBL/GenBank/DDBJ databases">
        <title>Band-tailed pigeon sequencing and assembly.</title>
        <authorList>
            <person name="Soares A.E."/>
            <person name="Novak B.J."/>
            <person name="Rice E.S."/>
            <person name="O'Connell B."/>
            <person name="Chang D."/>
            <person name="Weber S."/>
            <person name="Shapiro B."/>
        </authorList>
    </citation>
    <scope>NUCLEOTIDE SEQUENCE [LARGE SCALE GENOMIC DNA]</scope>
    <source>
        <strain evidence="1">BTP2013</strain>
        <tissue evidence="1">Blood</tissue>
    </source>
</reference>
<evidence type="ECO:0000313" key="1">
    <source>
        <dbReference type="EMBL" id="OPJ72386.1"/>
    </source>
</evidence>
<name>A0A1V4JJM8_PATFA</name>
<comment type="caution">
    <text evidence="1">The sequence shown here is derived from an EMBL/GenBank/DDBJ whole genome shotgun (WGS) entry which is preliminary data.</text>
</comment>
<dbReference type="Proteomes" id="UP000190648">
    <property type="component" value="Unassembled WGS sequence"/>
</dbReference>
<evidence type="ECO:0000313" key="2">
    <source>
        <dbReference type="Proteomes" id="UP000190648"/>
    </source>
</evidence>
<proteinExistence type="predicted"/>
<accession>A0A1V4JJM8</accession>